<comment type="cofactor">
    <cofactor evidence="9">
        <name>Mg(2+)</name>
        <dbReference type="ChEBI" id="CHEBI:18420"/>
    </cofactor>
    <cofactor evidence="9">
        <name>Mn(2+)</name>
        <dbReference type="ChEBI" id="CHEBI:29035"/>
    </cofactor>
</comment>
<dbReference type="NCBIfam" id="TIGR00243">
    <property type="entry name" value="Dxr"/>
    <property type="match status" value="1"/>
</dbReference>
<keyword evidence="4 9" id="KW-0521">NADP</keyword>
<comment type="catalytic activity">
    <reaction evidence="8">
        <text>2-C-methyl-D-erythritol 4-phosphate + NADP(+) = 1-deoxy-D-xylulose 5-phosphate + NADPH + H(+)</text>
        <dbReference type="Rhea" id="RHEA:13717"/>
        <dbReference type="ChEBI" id="CHEBI:15378"/>
        <dbReference type="ChEBI" id="CHEBI:57783"/>
        <dbReference type="ChEBI" id="CHEBI:57792"/>
        <dbReference type="ChEBI" id="CHEBI:58262"/>
        <dbReference type="ChEBI" id="CHEBI:58349"/>
        <dbReference type="EC" id="1.1.1.267"/>
    </reaction>
    <physiologicalReaction direction="right-to-left" evidence="8">
        <dbReference type="Rhea" id="RHEA:13719"/>
    </physiologicalReaction>
</comment>
<reference evidence="13 14" key="1">
    <citation type="submission" date="2019-02" db="EMBL/GenBank/DDBJ databases">
        <title>Deep-cultivation of Planctomycetes and their phenomic and genomic characterization uncovers novel biology.</title>
        <authorList>
            <person name="Wiegand S."/>
            <person name="Jogler M."/>
            <person name="Boedeker C."/>
            <person name="Pinto D."/>
            <person name="Vollmers J."/>
            <person name="Rivas-Marin E."/>
            <person name="Kohn T."/>
            <person name="Peeters S.H."/>
            <person name="Heuer A."/>
            <person name="Rast P."/>
            <person name="Oberbeckmann S."/>
            <person name="Bunk B."/>
            <person name="Jeske O."/>
            <person name="Meyerdierks A."/>
            <person name="Storesund J.E."/>
            <person name="Kallscheuer N."/>
            <person name="Luecker S."/>
            <person name="Lage O.M."/>
            <person name="Pohl T."/>
            <person name="Merkel B.J."/>
            <person name="Hornburger P."/>
            <person name="Mueller R.-W."/>
            <person name="Bruemmer F."/>
            <person name="Labrenz M."/>
            <person name="Spormann A.M."/>
            <person name="Op Den Camp H."/>
            <person name="Overmann J."/>
            <person name="Amann R."/>
            <person name="Jetten M.S.M."/>
            <person name="Mascher T."/>
            <person name="Medema M.H."/>
            <person name="Devos D.P."/>
            <person name="Kaster A.-K."/>
            <person name="Ovreas L."/>
            <person name="Rohde M."/>
            <person name="Galperin M.Y."/>
            <person name="Jogler C."/>
        </authorList>
    </citation>
    <scope>NUCLEOTIDE SEQUENCE [LARGE SCALE GENOMIC DNA]</scope>
    <source>
        <strain evidence="13 14">Pan54</strain>
    </source>
</reference>
<feature type="binding site" evidence="9">
    <location>
        <position position="37"/>
    </location>
    <ligand>
        <name>NADPH</name>
        <dbReference type="ChEBI" id="CHEBI:57783"/>
    </ligand>
</feature>
<evidence type="ECO:0000256" key="6">
    <source>
        <dbReference type="ARBA" id="ARBA00023211"/>
    </source>
</evidence>
<dbReference type="Pfam" id="PF08436">
    <property type="entry name" value="DXP_redisom_C"/>
    <property type="match status" value="1"/>
</dbReference>
<dbReference type="SUPFAM" id="SSF51735">
    <property type="entry name" value="NAD(P)-binding Rossmann-fold domains"/>
    <property type="match status" value="1"/>
</dbReference>
<feature type="binding site" evidence="9">
    <location>
        <position position="124"/>
    </location>
    <ligand>
        <name>NADPH</name>
        <dbReference type="ChEBI" id="CHEBI:57783"/>
    </ligand>
</feature>
<dbReference type="InterPro" id="IPR003821">
    <property type="entry name" value="DXP_reductoisomerase"/>
</dbReference>
<feature type="binding site" evidence="9">
    <location>
        <position position="12"/>
    </location>
    <ligand>
        <name>NADPH</name>
        <dbReference type="ChEBI" id="CHEBI:57783"/>
    </ligand>
</feature>
<comment type="caution">
    <text evidence="13">The sequence shown here is derived from an EMBL/GenBank/DDBJ whole genome shotgun (WGS) entry which is preliminary data.</text>
</comment>
<comment type="function">
    <text evidence="9">Catalyzes the NADPH-dependent rearrangement and reduction of 1-deoxy-D-xylulose-5-phosphate (DXP) to 2-C-methyl-D-erythritol 4-phosphate (MEP).</text>
</comment>
<feature type="binding site" evidence="9">
    <location>
        <position position="215"/>
    </location>
    <ligand>
        <name>1-deoxy-D-xylulose 5-phosphate</name>
        <dbReference type="ChEBI" id="CHEBI:57792"/>
    </ligand>
</feature>
<dbReference type="PANTHER" id="PTHR30525:SF0">
    <property type="entry name" value="1-DEOXY-D-XYLULOSE 5-PHOSPHATE REDUCTOISOMERASE, CHLOROPLASTIC"/>
    <property type="match status" value="1"/>
</dbReference>
<dbReference type="EC" id="1.1.1.267" evidence="9"/>
<feature type="binding site" evidence="9">
    <location>
        <position position="150"/>
    </location>
    <ligand>
        <name>Mn(2+)</name>
        <dbReference type="ChEBI" id="CHEBI:29035"/>
    </ligand>
</feature>
<feature type="domain" description="1-deoxy-D-xylulose 5-phosphate reductoisomerase N-terminal" evidence="10">
    <location>
        <begin position="4"/>
        <end position="130"/>
    </location>
</feature>
<feature type="binding site" evidence="9">
    <location>
        <position position="149"/>
    </location>
    <ligand>
        <name>1-deoxy-D-xylulose 5-phosphate</name>
        <dbReference type="ChEBI" id="CHEBI:57792"/>
    </ligand>
</feature>
<dbReference type="OrthoDB" id="9806546at2"/>
<feature type="binding site" evidence="9">
    <location>
        <position position="38"/>
    </location>
    <ligand>
        <name>NADPH</name>
        <dbReference type="ChEBI" id="CHEBI:57783"/>
    </ligand>
</feature>
<feature type="binding site" evidence="9">
    <location>
        <position position="122"/>
    </location>
    <ligand>
        <name>NADPH</name>
        <dbReference type="ChEBI" id="CHEBI:57783"/>
    </ligand>
</feature>
<feature type="binding site" evidence="9">
    <location>
        <position position="219"/>
    </location>
    <ligand>
        <name>1-deoxy-D-xylulose 5-phosphate</name>
        <dbReference type="ChEBI" id="CHEBI:57792"/>
    </ligand>
</feature>
<dbReference type="GO" id="GO:0070402">
    <property type="term" value="F:NADPH binding"/>
    <property type="evidence" value="ECO:0007669"/>
    <property type="project" value="InterPro"/>
</dbReference>
<evidence type="ECO:0000256" key="1">
    <source>
        <dbReference type="ARBA" id="ARBA00005094"/>
    </source>
</evidence>
<dbReference type="PIRSF" id="PIRSF006205">
    <property type="entry name" value="Dxp_reductismrs"/>
    <property type="match status" value="1"/>
</dbReference>
<comment type="similarity">
    <text evidence="2 9">Belongs to the DXR family.</text>
</comment>
<dbReference type="InterPro" id="IPR013512">
    <property type="entry name" value="DXP_reductoisomerase_N"/>
</dbReference>
<feature type="binding site" evidence="9">
    <location>
        <position position="203"/>
    </location>
    <ligand>
        <name>NADPH</name>
        <dbReference type="ChEBI" id="CHEBI:57783"/>
    </ligand>
</feature>
<feature type="binding site" evidence="9">
    <location>
        <position position="219"/>
    </location>
    <ligand>
        <name>Mn(2+)</name>
        <dbReference type="ChEBI" id="CHEBI:29035"/>
    </ligand>
</feature>
<comment type="pathway">
    <text evidence="1 9">Isoprenoid biosynthesis; isopentenyl diphosphate biosynthesis via DXP pathway; isopentenyl diphosphate from 1-deoxy-D-xylulose 5-phosphate: step 1/6.</text>
</comment>
<feature type="binding site" evidence="9">
    <location>
        <position position="150"/>
    </location>
    <ligand>
        <name>1-deoxy-D-xylulose 5-phosphate</name>
        <dbReference type="ChEBI" id="CHEBI:57792"/>
    </ligand>
</feature>
<dbReference type="PANTHER" id="PTHR30525">
    <property type="entry name" value="1-DEOXY-D-XYLULOSE 5-PHOSPHATE REDUCTOISOMERASE"/>
    <property type="match status" value="1"/>
</dbReference>
<dbReference type="Gene3D" id="1.10.1740.10">
    <property type="match status" value="1"/>
</dbReference>
<feature type="domain" description="1-deoxy-D-xylulose 5-phosphate reductoisomerase C-terminal" evidence="11">
    <location>
        <begin position="144"/>
        <end position="227"/>
    </location>
</feature>
<organism evidence="13 14">
    <name type="scientific">Rubinisphaera italica</name>
    <dbReference type="NCBI Taxonomy" id="2527969"/>
    <lineage>
        <taxon>Bacteria</taxon>
        <taxon>Pseudomonadati</taxon>
        <taxon>Planctomycetota</taxon>
        <taxon>Planctomycetia</taxon>
        <taxon>Planctomycetales</taxon>
        <taxon>Planctomycetaceae</taxon>
        <taxon>Rubinisphaera</taxon>
    </lineage>
</organism>
<dbReference type="Gene3D" id="3.40.50.720">
    <property type="entry name" value="NAD(P)-binding Rossmann-like Domain"/>
    <property type="match status" value="1"/>
</dbReference>
<dbReference type="GO" id="GO:0030604">
    <property type="term" value="F:1-deoxy-D-xylulose-5-phosphate reductoisomerase activity"/>
    <property type="evidence" value="ECO:0007669"/>
    <property type="project" value="UniProtKB-UniRule"/>
</dbReference>
<keyword evidence="6 9" id="KW-0464">Manganese</keyword>
<dbReference type="Pfam" id="PF02670">
    <property type="entry name" value="DXP_reductoisom"/>
    <property type="match status" value="1"/>
</dbReference>
<dbReference type="HAMAP" id="MF_00183">
    <property type="entry name" value="DXP_reductoisom"/>
    <property type="match status" value="1"/>
</dbReference>
<feature type="binding site" evidence="9">
    <location>
        <position position="11"/>
    </location>
    <ligand>
        <name>NADPH</name>
        <dbReference type="ChEBI" id="CHEBI:57783"/>
    </ligand>
</feature>
<evidence type="ECO:0000256" key="4">
    <source>
        <dbReference type="ARBA" id="ARBA00022857"/>
    </source>
</evidence>
<evidence type="ECO:0000259" key="12">
    <source>
        <dbReference type="Pfam" id="PF13288"/>
    </source>
</evidence>
<evidence type="ECO:0000259" key="10">
    <source>
        <dbReference type="Pfam" id="PF02670"/>
    </source>
</evidence>
<dbReference type="EMBL" id="SJPG01000001">
    <property type="protein sequence ID" value="TWT59542.1"/>
    <property type="molecule type" value="Genomic_DNA"/>
</dbReference>
<dbReference type="InterPro" id="IPR036291">
    <property type="entry name" value="NAD(P)-bd_dom_sf"/>
</dbReference>
<feature type="binding site" evidence="9">
    <location>
        <position position="13"/>
    </location>
    <ligand>
        <name>NADPH</name>
        <dbReference type="ChEBI" id="CHEBI:57783"/>
    </ligand>
</feature>
<dbReference type="RefSeq" id="WP_146501694.1">
    <property type="nucleotide sequence ID" value="NZ_SJPG01000001.1"/>
</dbReference>
<name>A0A5C5XC96_9PLAN</name>
<dbReference type="GO" id="GO:0051484">
    <property type="term" value="P:isopentenyl diphosphate biosynthetic process, methylerythritol 4-phosphate pathway involved in terpenoid biosynthetic process"/>
    <property type="evidence" value="ECO:0007669"/>
    <property type="project" value="UniProtKB-ARBA"/>
</dbReference>
<dbReference type="UniPathway" id="UPA00056">
    <property type="reaction ID" value="UER00092"/>
</dbReference>
<evidence type="ECO:0000256" key="3">
    <source>
        <dbReference type="ARBA" id="ARBA00022723"/>
    </source>
</evidence>
<accession>A0A5C5XC96</accession>
<keyword evidence="9" id="KW-0460">Magnesium</keyword>
<feature type="binding site" evidence="9">
    <location>
        <position position="210"/>
    </location>
    <ligand>
        <name>1-deoxy-D-xylulose 5-phosphate</name>
        <dbReference type="ChEBI" id="CHEBI:57792"/>
    </ligand>
</feature>
<dbReference type="SUPFAM" id="SSF69055">
    <property type="entry name" value="1-deoxy-D-xylulose-5-phosphate reductoisomerase, C-terminal domain"/>
    <property type="match status" value="1"/>
</dbReference>
<evidence type="ECO:0000256" key="5">
    <source>
        <dbReference type="ARBA" id="ARBA00023002"/>
    </source>
</evidence>
<feature type="binding site" evidence="9">
    <location>
        <position position="123"/>
    </location>
    <ligand>
        <name>1-deoxy-D-xylulose 5-phosphate</name>
        <dbReference type="ChEBI" id="CHEBI:57792"/>
    </ligand>
</feature>
<dbReference type="InterPro" id="IPR026877">
    <property type="entry name" value="DXPR_C"/>
</dbReference>
<feature type="domain" description="DXP reductoisomerase C-terminal" evidence="12">
    <location>
        <begin position="259"/>
        <end position="375"/>
    </location>
</feature>
<dbReference type="FunFam" id="3.40.50.720:FF:000045">
    <property type="entry name" value="1-deoxy-D-xylulose 5-phosphate reductoisomerase"/>
    <property type="match status" value="1"/>
</dbReference>
<dbReference type="InterPro" id="IPR013644">
    <property type="entry name" value="DXP_reductoisomerase_C"/>
</dbReference>
<feature type="binding site" evidence="9">
    <location>
        <position position="10"/>
    </location>
    <ligand>
        <name>NADPH</name>
        <dbReference type="ChEBI" id="CHEBI:57783"/>
    </ligand>
</feature>
<feature type="binding site" evidence="9">
    <location>
        <position position="197"/>
    </location>
    <ligand>
        <name>1-deoxy-D-xylulose 5-phosphate</name>
        <dbReference type="ChEBI" id="CHEBI:57792"/>
    </ligand>
</feature>
<keyword evidence="3 9" id="KW-0479">Metal-binding</keyword>
<dbReference type="NCBIfam" id="NF009114">
    <property type="entry name" value="PRK12464.1"/>
    <property type="match status" value="1"/>
</dbReference>
<evidence type="ECO:0000256" key="9">
    <source>
        <dbReference type="HAMAP-Rule" id="MF_00183"/>
    </source>
</evidence>
<dbReference type="GO" id="GO:0030145">
    <property type="term" value="F:manganese ion binding"/>
    <property type="evidence" value="ECO:0007669"/>
    <property type="project" value="TreeGrafter"/>
</dbReference>
<keyword evidence="7 9" id="KW-0414">Isoprene biosynthesis</keyword>
<keyword evidence="14" id="KW-1185">Reference proteome</keyword>
<feature type="binding site" evidence="9">
    <location>
        <position position="174"/>
    </location>
    <ligand>
        <name>1-deoxy-D-xylulose 5-phosphate</name>
        <dbReference type="ChEBI" id="CHEBI:57792"/>
    </ligand>
</feature>
<dbReference type="GO" id="GO:0016853">
    <property type="term" value="F:isomerase activity"/>
    <property type="evidence" value="ECO:0007669"/>
    <property type="project" value="UniProtKB-KW"/>
</dbReference>
<evidence type="ECO:0000313" key="14">
    <source>
        <dbReference type="Proteomes" id="UP000316095"/>
    </source>
</evidence>
<keyword evidence="13" id="KW-0413">Isomerase</keyword>
<gene>
    <name evidence="9 13" type="primary">dxr</name>
    <name evidence="13" type="ORF">Pan54_02490</name>
</gene>
<keyword evidence="5 9" id="KW-0560">Oxidoreductase</keyword>
<feature type="binding site" evidence="9">
    <location>
        <position position="216"/>
    </location>
    <ligand>
        <name>1-deoxy-D-xylulose 5-phosphate</name>
        <dbReference type="ChEBI" id="CHEBI:57792"/>
    </ligand>
</feature>
<proteinExistence type="inferred from homology"/>
<comment type="caution">
    <text evidence="9">Lacks conserved residue(s) required for the propagation of feature annotation.</text>
</comment>
<protein>
    <recommendedName>
        <fullName evidence="9">1-deoxy-D-xylulose 5-phosphate reductoisomerase</fullName>
        <shortName evidence="9">DXP reductoisomerase</shortName>
        <ecNumber evidence="9">1.1.1.267</ecNumber>
    </recommendedName>
    <alternativeName>
        <fullName evidence="9">1-deoxyxylulose-5-phosphate reductoisomerase</fullName>
    </alternativeName>
    <alternativeName>
        <fullName evidence="9">2-C-methyl-D-erythritol 4-phosphate synthase</fullName>
    </alternativeName>
</protein>
<evidence type="ECO:0000256" key="8">
    <source>
        <dbReference type="ARBA" id="ARBA00048543"/>
    </source>
</evidence>
<dbReference type="SUPFAM" id="SSF55347">
    <property type="entry name" value="Glyceraldehyde-3-phosphate dehydrogenase-like, C-terminal domain"/>
    <property type="match status" value="1"/>
</dbReference>
<dbReference type="InterPro" id="IPR036169">
    <property type="entry name" value="DXPR_C_sf"/>
</dbReference>
<sequence>MNQIALLGATGSIGTSCLDVVRAHADQIQIRAVSAHRNWRELAKICHEFQPAVAILADETVQNEAILSDFPSKTEVRFGSEAVTEVAAFEEIDTVVAAIVGAAGLASSYAAVKAGKRVAIANKETLVVAGPIIMELARESGSELIPVDSEHSAIFQALLAGNQRDVAKIVLTSSGGPFRGLSREEIASKTPEQALKHPTWDMGPKITIDSATLMNKALEVIEARWLFNLQAEQIEVVVHPQSIVHSFVEYRDGSVIAQLSPPDMRLPIQYALSYPQRWEAVAPRFDFKTNQQLDFSPPDLATFPALKLGFDVAKLGGTSGSVLNAANEIAVSRYLQNELSFYDIERVCREVLSAHEFIASPTLDELVALDDWARKETTLWQP</sequence>
<feature type="binding site" evidence="9">
    <location>
        <position position="148"/>
    </location>
    <ligand>
        <name>Mn(2+)</name>
        <dbReference type="ChEBI" id="CHEBI:29035"/>
    </ligand>
</feature>
<evidence type="ECO:0000313" key="13">
    <source>
        <dbReference type="EMBL" id="TWT59542.1"/>
    </source>
</evidence>
<evidence type="ECO:0000256" key="7">
    <source>
        <dbReference type="ARBA" id="ARBA00023229"/>
    </source>
</evidence>
<evidence type="ECO:0000259" key="11">
    <source>
        <dbReference type="Pfam" id="PF08436"/>
    </source>
</evidence>
<evidence type="ECO:0000256" key="2">
    <source>
        <dbReference type="ARBA" id="ARBA00006825"/>
    </source>
</evidence>
<dbReference type="AlphaFoldDB" id="A0A5C5XC96"/>
<dbReference type="Pfam" id="PF13288">
    <property type="entry name" value="DXPR_C"/>
    <property type="match status" value="1"/>
</dbReference>
<dbReference type="Proteomes" id="UP000316095">
    <property type="component" value="Unassembled WGS sequence"/>
</dbReference>